<name>A0A345T4T1_9ACTN</name>
<accession>A0A345T4T1</accession>
<evidence type="ECO:0000313" key="3">
    <source>
        <dbReference type="Proteomes" id="UP000249340"/>
    </source>
</evidence>
<protein>
    <submittedName>
        <fullName evidence="2">Uncharacterized protein</fullName>
    </submittedName>
</protein>
<feature type="compositionally biased region" description="Low complexity" evidence="1">
    <location>
        <begin position="119"/>
        <end position="130"/>
    </location>
</feature>
<sequence length="209" mass="21940">MPSETDAVLDRWGVLIARTAAPDEIDFAAQVTRAYAAGGRRRQDLFRTSSSAPGSLGGDLATLLPTLLDALAACGDVIRAVLASPAFANTVSAATLLATLSRRPGRSADSDGHPDPDPEQASSEQASSEQAVQAAFAFRDDLVLRGLPTDQADRIAAQLLAELLRSDPADAAAFLIRLTAREPARPAGSGRPGLLRRLRLRFSDSGAPR</sequence>
<proteinExistence type="predicted"/>
<reference evidence="3" key="1">
    <citation type="submission" date="2018-07" db="EMBL/GenBank/DDBJ databases">
        <title>Streptacidiphilus bronchialis DSM 106435 chromosome.</title>
        <authorList>
            <person name="Batra D."/>
            <person name="Gulvik C.A."/>
        </authorList>
    </citation>
    <scope>NUCLEOTIDE SEQUENCE [LARGE SCALE GENOMIC DNA]</scope>
    <source>
        <strain evidence="3">DSM 106435</strain>
    </source>
</reference>
<dbReference type="KEGG" id="stri:C7M71_030000"/>
<organism evidence="2 3">
    <name type="scientific">Peterkaempfera bronchialis</name>
    <dbReference type="NCBI Taxonomy" id="2126346"/>
    <lineage>
        <taxon>Bacteria</taxon>
        <taxon>Bacillati</taxon>
        <taxon>Actinomycetota</taxon>
        <taxon>Actinomycetes</taxon>
        <taxon>Kitasatosporales</taxon>
        <taxon>Streptomycetaceae</taxon>
        <taxon>Peterkaempfera</taxon>
    </lineage>
</organism>
<evidence type="ECO:0000256" key="1">
    <source>
        <dbReference type="SAM" id="MobiDB-lite"/>
    </source>
</evidence>
<keyword evidence="3" id="KW-1185">Reference proteome</keyword>
<feature type="region of interest" description="Disordered" evidence="1">
    <location>
        <begin position="102"/>
        <end position="130"/>
    </location>
</feature>
<evidence type="ECO:0000313" key="2">
    <source>
        <dbReference type="EMBL" id="AXI80986.1"/>
    </source>
</evidence>
<dbReference type="Proteomes" id="UP000249340">
    <property type="component" value="Chromosome"/>
</dbReference>
<dbReference type="AlphaFoldDB" id="A0A345T4T1"/>
<dbReference type="RefSeq" id="WP_111488824.1">
    <property type="nucleotide sequence ID" value="NZ_CP031264.1"/>
</dbReference>
<dbReference type="EMBL" id="CP031264">
    <property type="protein sequence ID" value="AXI80986.1"/>
    <property type="molecule type" value="Genomic_DNA"/>
</dbReference>
<gene>
    <name evidence="2" type="ORF">C7M71_030000</name>
</gene>
<feature type="compositionally biased region" description="Basic and acidic residues" evidence="1">
    <location>
        <begin position="106"/>
        <end position="116"/>
    </location>
</feature>
<dbReference type="OrthoDB" id="3477621at2"/>